<keyword evidence="2" id="KW-1185">Reference proteome</keyword>
<dbReference type="Gene3D" id="2.40.10.270">
    <property type="entry name" value="Bacteriophage SPP1 head-tail adaptor protein"/>
    <property type="match status" value="1"/>
</dbReference>
<dbReference type="Proteomes" id="UP001424459">
    <property type="component" value="Unassembled WGS sequence"/>
</dbReference>
<name>A0ABP7TIS0_9SPHN</name>
<dbReference type="InterPro" id="IPR038666">
    <property type="entry name" value="SSP1_head-tail_sf"/>
</dbReference>
<gene>
    <name evidence="1" type="ORF">GCM10022281_01940</name>
</gene>
<dbReference type="EMBL" id="BAABBR010000001">
    <property type="protein sequence ID" value="GAA4026927.1"/>
    <property type="molecule type" value="Genomic_DNA"/>
</dbReference>
<evidence type="ECO:0000313" key="1">
    <source>
        <dbReference type="EMBL" id="GAA4026927.1"/>
    </source>
</evidence>
<evidence type="ECO:0000313" key="2">
    <source>
        <dbReference type="Proteomes" id="UP001424459"/>
    </source>
</evidence>
<organism evidence="1 2">
    <name type="scientific">Sphingomonas rosea</name>
    <dbReference type="NCBI Taxonomy" id="335605"/>
    <lineage>
        <taxon>Bacteria</taxon>
        <taxon>Pseudomonadati</taxon>
        <taxon>Pseudomonadota</taxon>
        <taxon>Alphaproteobacteria</taxon>
        <taxon>Sphingomonadales</taxon>
        <taxon>Sphingomonadaceae</taxon>
        <taxon>Sphingomonas</taxon>
    </lineage>
</organism>
<evidence type="ECO:0008006" key="3">
    <source>
        <dbReference type="Google" id="ProtNLM"/>
    </source>
</evidence>
<sequence length="109" mass="12286">MPVTEFAGGLTNRVELWQRVDDRHAGSGLEEEWVLVDRLLARIEPEGAGLPTEAMTLSAMPRYRVTARVGPAFAIDSELRWKGRRMVIRQLLADPALPDRVLCSCEELR</sequence>
<comment type="caution">
    <text evidence="1">The sequence shown here is derived from an EMBL/GenBank/DDBJ whole genome shotgun (WGS) entry which is preliminary data.</text>
</comment>
<accession>A0ABP7TIS0</accession>
<protein>
    <recommendedName>
        <fullName evidence="3">Head-tail adaptor protein</fullName>
    </recommendedName>
</protein>
<proteinExistence type="predicted"/>
<reference evidence="2" key="1">
    <citation type="journal article" date="2019" name="Int. J. Syst. Evol. Microbiol.">
        <title>The Global Catalogue of Microorganisms (GCM) 10K type strain sequencing project: providing services to taxonomists for standard genome sequencing and annotation.</title>
        <authorList>
            <consortium name="The Broad Institute Genomics Platform"/>
            <consortium name="The Broad Institute Genome Sequencing Center for Infectious Disease"/>
            <person name="Wu L."/>
            <person name="Ma J."/>
        </authorList>
    </citation>
    <scope>NUCLEOTIDE SEQUENCE [LARGE SCALE GENOMIC DNA]</scope>
    <source>
        <strain evidence="2">JCM 17564</strain>
    </source>
</reference>